<protein>
    <submittedName>
        <fullName evidence="5">Transcriptional regulator, MarR family protein</fullName>
    </submittedName>
</protein>
<dbReference type="GO" id="GO:0003677">
    <property type="term" value="F:DNA binding"/>
    <property type="evidence" value="ECO:0007669"/>
    <property type="project" value="UniProtKB-KW"/>
</dbReference>
<dbReference type="InterPro" id="IPR036388">
    <property type="entry name" value="WH-like_DNA-bd_sf"/>
</dbReference>
<evidence type="ECO:0000256" key="3">
    <source>
        <dbReference type="ARBA" id="ARBA00023163"/>
    </source>
</evidence>
<accession>S9SRT6</accession>
<keyword evidence="1" id="KW-0805">Transcription regulation</keyword>
<dbReference type="Pfam" id="PF01638">
    <property type="entry name" value="HxlR"/>
    <property type="match status" value="1"/>
</dbReference>
<evidence type="ECO:0000313" key="5">
    <source>
        <dbReference type="EMBL" id="EPY06863.1"/>
    </source>
</evidence>
<dbReference type="Gene3D" id="1.10.10.10">
    <property type="entry name" value="Winged helix-like DNA-binding domain superfamily/Winged helix DNA-binding domain"/>
    <property type="match status" value="1"/>
</dbReference>
<dbReference type="InterPro" id="IPR002577">
    <property type="entry name" value="HTH_HxlR"/>
</dbReference>
<dbReference type="PATRIC" id="fig|1117108.3.peg.2762"/>
<evidence type="ECO:0000313" key="6">
    <source>
        <dbReference type="Proteomes" id="UP000015344"/>
    </source>
</evidence>
<evidence type="ECO:0000256" key="1">
    <source>
        <dbReference type="ARBA" id="ARBA00023015"/>
    </source>
</evidence>
<evidence type="ECO:0000259" key="4">
    <source>
        <dbReference type="PROSITE" id="PS51118"/>
    </source>
</evidence>
<keyword evidence="2" id="KW-0238">DNA-binding</keyword>
<dbReference type="AlphaFoldDB" id="S9SRT6"/>
<keyword evidence="3" id="KW-0804">Transcription</keyword>
<dbReference type="EMBL" id="ATMT01000052">
    <property type="protein sequence ID" value="EPY06863.1"/>
    <property type="molecule type" value="Genomic_DNA"/>
</dbReference>
<organism evidence="5 6">
    <name type="scientific">Paenibacillus alvei TS-15</name>
    <dbReference type="NCBI Taxonomy" id="1117108"/>
    <lineage>
        <taxon>Bacteria</taxon>
        <taxon>Bacillati</taxon>
        <taxon>Bacillota</taxon>
        <taxon>Bacilli</taxon>
        <taxon>Bacillales</taxon>
        <taxon>Paenibacillaceae</taxon>
        <taxon>Paenibacillus</taxon>
    </lineage>
</organism>
<proteinExistence type="predicted"/>
<dbReference type="PROSITE" id="PS51118">
    <property type="entry name" value="HTH_HXLR"/>
    <property type="match status" value="1"/>
</dbReference>
<dbReference type="Proteomes" id="UP000015344">
    <property type="component" value="Unassembled WGS sequence"/>
</dbReference>
<sequence>MNEAMDLQEPRLLGVMTTLERIGGKWKPLILFILVINGTQRFGELRRIIPEVTQGTLAKQLRELEQDQLIERIVYPEVPPRVEYRLSEHGQSLVTVLDSMCSWGREHLKFVQSQQLDEGGERGQG</sequence>
<comment type="caution">
    <text evidence="5">The sequence shown here is derived from an EMBL/GenBank/DDBJ whole genome shotgun (WGS) entry which is preliminary data.</text>
</comment>
<gene>
    <name evidence="5" type="ORF">PAALTS15_13317</name>
</gene>
<dbReference type="PANTHER" id="PTHR33204:SF38">
    <property type="entry name" value="HTH-TYPE TRANSCRIPTIONAL ACTIVATOR HXLR"/>
    <property type="match status" value="1"/>
</dbReference>
<dbReference type="SUPFAM" id="SSF46785">
    <property type="entry name" value="Winged helix' DNA-binding domain"/>
    <property type="match status" value="1"/>
</dbReference>
<name>S9SRT6_PAEAL</name>
<dbReference type="InterPro" id="IPR036390">
    <property type="entry name" value="WH_DNA-bd_sf"/>
</dbReference>
<reference evidence="5 6" key="1">
    <citation type="submission" date="2013-05" db="EMBL/GenBank/DDBJ databases">
        <authorList>
            <person name="Strain E.A."/>
            <person name="Brown E."/>
            <person name="Allard M.W."/>
            <person name="Luo Y.L."/>
        </authorList>
    </citation>
    <scope>NUCLEOTIDE SEQUENCE [LARGE SCALE GENOMIC DNA]</scope>
    <source>
        <strain evidence="5 6">TS-15</strain>
    </source>
</reference>
<evidence type="ECO:0000256" key="2">
    <source>
        <dbReference type="ARBA" id="ARBA00023125"/>
    </source>
</evidence>
<dbReference type="eggNOG" id="COG1733">
    <property type="taxonomic scope" value="Bacteria"/>
</dbReference>
<dbReference type="PANTHER" id="PTHR33204">
    <property type="entry name" value="TRANSCRIPTIONAL REGULATOR, MARR FAMILY"/>
    <property type="match status" value="1"/>
</dbReference>
<feature type="domain" description="HTH hxlR-type" evidence="4">
    <location>
        <begin position="9"/>
        <end position="112"/>
    </location>
</feature>